<dbReference type="AlphaFoldDB" id="A0AAJ0BLA1"/>
<name>A0AAJ0BLA1_9PEZI</name>
<feature type="transmembrane region" description="Helical" evidence="2">
    <location>
        <begin position="118"/>
        <end position="139"/>
    </location>
</feature>
<feature type="transmembrane region" description="Helical" evidence="2">
    <location>
        <begin position="257"/>
        <end position="279"/>
    </location>
</feature>
<keyword evidence="2" id="KW-0812">Transmembrane</keyword>
<keyword evidence="2" id="KW-0472">Membrane</keyword>
<comment type="caution">
    <text evidence="3">The sequence shown here is derived from an EMBL/GenBank/DDBJ whole genome shotgun (WGS) entry which is preliminary data.</text>
</comment>
<sequence>MNYTGGYKQVASADTDAHHGDSAEPSPTIVASAPNSPRSERVSMQFTKAAFAFKDKLEDVRKHKSQPVVHEEALPTPTTQNPPKPEPATSGADAPQEAKSEEDPVTARKLRILRLVQSTLTSFLSIAIAILQGKAYLSYQQTKNTPGAWPTHPNLLPTLMLMVIAILAGSFDLCLLLAYLFPTMARTFLRIATKSYNILTCAKGVSYVLVSAVCKGGFDYGNASGQNNDLWGWTCSSAADKFDSLTQASANCSGQTAAWYIALVTIAIEGIGIFGTFFINQSKRKAAGKEMDSAEFAAEFEKLAAWGQEVDKAVGGITPQAGGKGS</sequence>
<keyword evidence="2" id="KW-1133">Transmembrane helix</keyword>
<feature type="compositionally biased region" description="Polar residues" evidence="1">
    <location>
        <begin position="33"/>
        <end position="43"/>
    </location>
</feature>
<evidence type="ECO:0000256" key="2">
    <source>
        <dbReference type="SAM" id="Phobius"/>
    </source>
</evidence>
<feature type="transmembrane region" description="Helical" evidence="2">
    <location>
        <begin position="159"/>
        <end position="184"/>
    </location>
</feature>
<gene>
    <name evidence="3" type="ORF">QBC47DRAFT_396046</name>
</gene>
<keyword evidence="4" id="KW-1185">Reference proteome</keyword>
<accession>A0AAJ0BLA1</accession>
<feature type="region of interest" description="Disordered" evidence="1">
    <location>
        <begin position="60"/>
        <end position="103"/>
    </location>
</feature>
<evidence type="ECO:0000256" key="1">
    <source>
        <dbReference type="SAM" id="MobiDB-lite"/>
    </source>
</evidence>
<feature type="transmembrane region" description="Helical" evidence="2">
    <location>
        <begin position="196"/>
        <end position="218"/>
    </location>
</feature>
<protein>
    <submittedName>
        <fullName evidence="3">Uncharacterized protein</fullName>
    </submittedName>
</protein>
<evidence type="ECO:0000313" key="3">
    <source>
        <dbReference type="EMBL" id="KAK1760037.1"/>
    </source>
</evidence>
<organism evidence="3 4">
    <name type="scientific">Echria macrotheca</name>
    <dbReference type="NCBI Taxonomy" id="438768"/>
    <lineage>
        <taxon>Eukaryota</taxon>
        <taxon>Fungi</taxon>
        <taxon>Dikarya</taxon>
        <taxon>Ascomycota</taxon>
        <taxon>Pezizomycotina</taxon>
        <taxon>Sordariomycetes</taxon>
        <taxon>Sordariomycetidae</taxon>
        <taxon>Sordariales</taxon>
        <taxon>Schizotheciaceae</taxon>
        <taxon>Echria</taxon>
    </lineage>
</organism>
<dbReference type="PANTHER" id="PTHR42069">
    <property type="entry name" value="HYPHAL ANASTAMOSIS-8 PROTEIN"/>
    <property type="match status" value="1"/>
</dbReference>
<dbReference type="PANTHER" id="PTHR42069:SF1">
    <property type="entry name" value="MARVEL DOMAIN-CONTAINING PROTEIN"/>
    <property type="match status" value="1"/>
</dbReference>
<reference evidence="3" key="1">
    <citation type="submission" date="2023-06" db="EMBL/GenBank/DDBJ databases">
        <title>Genome-scale phylogeny and comparative genomics of the fungal order Sordariales.</title>
        <authorList>
            <consortium name="Lawrence Berkeley National Laboratory"/>
            <person name="Hensen N."/>
            <person name="Bonometti L."/>
            <person name="Westerberg I."/>
            <person name="Brannstrom I.O."/>
            <person name="Guillou S."/>
            <person name="Cros-Aarteil S."/>
            <person name="Calhoun S."/>
            <person name="Haridas S."/>
            <person name="Kuo A."/>
            <person name="Mondo S."/>
            <person name="Pangilinan J."/>
            <person name="Riley R."/>
            <person name="Labutti K."/>
            <person name="Andreopoulos B."/>
            <person name="Lipzen A."/>
            <person name="Chen C."/>
            <person name="Yanf M."/>
            <person name="Daum C."/>
            <person name="Ng V."/>
            <person name="Clum A."/>
            <person name="Steindorff A."/>
            <person name="Ohm R."/>
            <person name="Martin F."/>
            <person name="Silar P."/>
            <person name="Natvig D."/>
            <person name="Lalanne C."/>
            <person name="Gautier V."/>
            <person name="Ament-Velasquez S.L."/>
            <person name="Kruys A."/>
            <person name="Hutchinson M.I."/>
            <person name="Powell A.J."/>
            <person name="Barry K."/>
            <person name="Miller A.N."/>
            <person name="Grigoriev I.V."/>
            <person name="Debuchy R."/>
            <person name="Gladieux P."/>
            <person name="Thoren M.H."/>
            <person name="Johannesson H."/>
        </authorList>
    </citation>
    <scope>NUCLEOTIDE SEQUENCE</scope>
    <source>
        <strain evidence="3">PSN4</strain>
    </source>
</reference>
<evidence type="ECO:0000313" key="4">
    <source>
        <dbReference type="Proteomes" id="UP001239445"/>
    </source>
</evidence>
<dbReference type="EMBL" id="MU839827">
    <property type="protein sequence ID" value="KAK1760037.1"/>
    <property type="molecule type" value="Genomic_DNA"/>
</dbReference>
<feature type="region of interest" description="Disordered" evidence="1">
    <location>
        <begin position="1"/>
        <end position="43"/>
    </location>
</feature>
<proteinExistence type="predicted"/>
<dbReference type="Proteomes" id="UP001239445">
    <property type="component" value="Unassembled WGS sequence"/>
</dbReference>